<dbReference type="Pfam" id="PF13302">
    <property type="entry name" value="Acetyltransf_3"/>
    <property type="match status" value="1"/>
</dbReference>
<evidence type="ECO:0000313" key="3">
    <source>
        <dbReference type="Proteomes" id="UP000237673"/>
    </source>
</evidence>
<organism evidence="2 3">
    <name type="scientific">Mixta calida</name>
    <dbReference type="NCBI Taxonomy" id="665913"/>
    <lineage>
        <taxon>Bacteria</taxon>
        <taxon>Pseudomonadati</taxon>
        <taxon>Pseudomonadota</taxon>
        <taxon>Gammaproteobacteria</taxon>
        <taxon>Enterobacterales</taxon>
        <taxon>Erwiniaceae</taxon>
        <taxon>Mixta</taxon>
    </lineage>
</organism>
<evidence type="ECO:0000259" key="1">
    <source>
        <dbReference type="Pfam" id="PF13302"/>
    </source>
</evidence>
<dbReference type="PANTHER" id="PTHR43441:SF2">
    <property type="entry name" value="FAMILY ACETYLTRANSFERASE, PUTATIVE (AFU_ORTHOLOGUE AFUA_7G00850)-RELATED"/>
    <property type="match status" value="1"/>
</dbReference>
<protein>
    <submittedName>
        <fullName evidence="2">N-acetyltransferase</fullName>
    </submittedName>
</protein>
<dbReference type="EMBL" id="CP026378">
    <property type="protein sequence ID" value="AUY24957.1"/>
    <property type="molecule type" value="Genomic_DNA"/>
</dbReference>
<dbReference type="InterPro" id="IPR000182">
    <property type="entry name" value="GNAT_dom"/>
</dbReference>
<dbReference type="InterPro" id="IPR051908">
    <property type="entry name" value="Ribosomal_N-acetyltransferase"/>
</dbReference>
<proteinExistence type="predicted"/>
<evidence type="ECO:0000313" key="2">
    <source>
        <dbReference type="EMBL" id="AUY24957.1"/>
    </source>
</evidence>
<dbReference type="SUPFAM" id="SSF55729">
    <property type="entry name" value="Acyl-CoA N-acyltransferases (Nat)"/>
    <property type="match status" value="1"/>
</dbReference>
<sequence>MFYAVICQATHKAVGSVALQRIDSANGVLEIGYINWSPLMKRTSMSTEAIYLLLCYIFDTLHYRRCAWKCDSLHESAINAAERLGFQYEGLFRNMQVSNGRNRDVRWYSIIEEEWSEMRNAMAWWLSPANHDETGKQKQKLAELLPKKS</sequence>
<dbReference type="Proteomes" id="UP000237673">
    <property type="component" value="Chromosome"/>
</dbReference>
<gene>
    <name evidence="2" type="ORF">C2E16_08565</name>
</gene>
<dbReference type="Gene3D" id="3.40.630.30">
    <property type="match status" value="1"/>
</dbReference>
<keyword evidence="3" id="KW-1185">Reference proteome</keyword>
<dbReference type="InterPro" id="IPR016181">
    <property type="entry name" value="Acyl_CoA_acyltransferase"/>
</dbReference>
<dbReference type="PANTHER" id="PTHR43441">
    <property type="entry name" value="RIBOSOMAL-PROTEIN-SERINE ACETYLTRANSFERASE"/>
    <property type="match status" value="1"/>
</dbReference>
<reference evidence="2 3" key="1">
    <citation type="submission" date="2018-01" db="EMBL/GenBank/DDBJ databases">
        <title>Complete and assembled Genome of Pantoea calida DSM22759T.</title>
        <authorList>
            <person name="Stevens M.J.A."/>
            <person name="Zurfluh K."/>
            <person name="Stephan R."/>
        </authorList>
    </citation>
    <scope>NUCLEOTIDE SEQUENCE [LARGE SCALE GENOMIC DNA]</scope>
    <source>
        <strain evidence="2 3">DSM 22759</strain>
    </source>
</reference>
<dbReference type="GeneID" id="84633978"/>
<feature type="domain" description="N-acetyltransferase" evidence="1">
    <location>
        <begin position="3"/>
        <end position="87"/>
    </location>
</feature>
<accession>A0ABN5H8K9</accession>
<dbReference type="RefSeq" id="WP_052133913.1">
    <property type="nucleotide sequence ID" value="NZ_CP026378.1"/>
</dbReference>
<name>A0ABN5H8K9_9GAMM</name>